<dbReference type="Pfam" id="PF00106">
    <property type="entry name" value="adh_short"/>
    <property type="match status" value="1"/>
</dbReference>
<dbReference type="SUPFAM" id="SSF51735">
    <property type="entry name" value="NAD(P)-binding Rossmann-fold domains"/>
    <property type="match status" value="1"/>
</dbReference>
<organism evidence="1 2">
    <name type="scientific">Cupriavidus necator</name>
    <name type="common">Alcaligenes eutrophus</name>
    <name type="synonym">Ralstonia eutropha</name>
    <dbReference type="NCBI Taxonomy" id="106590"/>
    <lineage>
        <taxon>Bacteria</taxon>
        <taxon>Pseudomonadati</taxon>
        <taxon>Pseudomonadota</taxon>
        <taxon>Betaproteobacteria</taxon>
        <taxon>Burkholderiales</taxon>
        <taxon>Burkholderiaceae</taxon>
        <taxon>Cupriavidus</taxon>
    </lineage>
</organism>
<accession>A0A367P7G8</accession>
<dbReference type="PANTHER" id="PTHR44656:SF7">
    <property type="entry name" value="DEHYDROGENASE_REDUCTASE SDR FAMILY MEMBER 12"/>
    <property type="match status" value="1"/>
</dbReference>
<dbReference type="PANTHER" id="PTHR44656">
    <property type="entry name" value="DEHYDROGENASE/REDUCTASE SDR FAMILY MEMBER 12"/>
    <property type="match status" value="1"/>
</dbReference>
<dbReference type="Proteomes" id="UP000253501">
    <property type="component" value="Unassembled WGS sequence"/>
</dbReference>
<evidence type="ECO:0000313" key="2">
    <source>
        <dbReference type="Proteomes" id="UP000253501"/>
    </source>
</evidence>
<dbReference type="InterPro" id="IPR052992">
    <property type="entry name" value="SDR_member_12"/>
</dbReference>
<gene>
    <name evidence="1" type="ORF">DDK22_35525</name>
</gene>
<dbReference type="RefSeq" id="WP_114136006.1">
    <property type="nucleotide sequence ID" value="NZ_CP068436.1"/>
</dbReference>
<name>A0A367P7G8_CUPNE</name>
<reference evidence="1 2" key="1">
    <citation type="submission" date="2018-04" db="EMBL/GenBank/DDBJ databases">
        <title>Cupriavidus necator CR12 genome sequencing and assembly.</title>
        <authorList>
            <person name="Ben Fekih I."/>
            <person name="Mazhar H.S."/>
            <person name="Bello S.K."/>
            <person name="Rensing C."/>
        </authorList>
    </citation>
    <scope>NUCLEOTIDE SEQUENCE [LARGE SCALE GENOMIC DNA]</scope>
    <source>
        <strain evidence="1 2">CR12</strain>
    </source>
</reference>
<dbReference type="PRINTS" id="PR00081">
    <property type="entry name" value="GDHRDH"/>
</dbReference>
<dbReference type="InterPro" id="IPR002347">
    <property type="entry name" value="SDR_fam"/>
</dbReference>
<comment type="caution">
    <text evidence="1">The sequence shown here is derived from an EMBL/GenBank/DDBJ whole genome shotgun (WGS) entry which is preliminary data.</text>
</comment>
<dbReference type="Gene3D" id="3.40.50.720">
    <property type="entry name" value="NAD(P)-binding Rossmann-like Domain"/>
    <property type="match status" value="1"/>
</dbReference>
<dbReference type="EMBL" id="QDHA01000125">
    <property type="protein sequence ID" value="RCJ03788.1"/>
    <property type="molecule type" value="Genomic_DNA"/>
</dbReference>
<dbReference type="AlphaFoldDB" id="A0A367P7G8"/>
<proteinExistence type="predicted"/>
<sequence>MAKTPLKKIIAFYCRFTPSYSAIGYHARRMFWRRINPDFRGQTWLVTGGSEGIGASAAWQAVAAGATVICVARDTAKLKAFAASVTRPEAVQIETADFSLQADVWALVDRLEQRGVRIDVAVNNVGIQKRDQIITREGLETSFATNILGHYLLLRELLERKMLRDDATVIEVASGGMYNHAMVVDDLNITGPGYLGVRAYGLAKRAQMMLMAHWRAAFADTGKCFYAMHPGWVNTASVNRSMPRFVAILKSVLRDHQKGADTIVWLASRRPEQVRPEAIWFDRKERRPHIYAHTPKSTATPSDVVAKLESLVLPRGDSEIVNLASVNSVEV</sequence>
<protein>
    <submittedName>
        <fullName evidence="1">SDR family NAD(P)-dependent oxidoreductase</fullName>
    </submittedName>
</protein>
<evidence type="ECO:0000313" key="1">
    <source>
        <dbReference type="EMBL" id="RCJ03788.1"/>
    </source>
</evidence>
<dbReference type="InterPro" id="IPR036291">
    <property type="entry name" value="NAD(P)-bd_dom_sf"/>
</dbReference>